<dbReference type="AlphaFoldDB" id="A0A369Q0X8"/>
<evidence type="ECO:0000313" key="2">
    <source>
        <dbReference type="Proteomes" id="UP000253961"/>
    </source>
</evidence>
<dbReference type="Gene3D" id="2.60.120.10">
    <property type="entry name" value="Jelly Rolls"/>
    <property type="match status" value="1"/>
</dbReference>
<protein>
    <submittedName>
        <fullName evidence="1">Crp/Fnr family transcriptional regulator</fullName>
    </submittedName>
</protein>
<dbReference type="InterPro" id="IPR018490">
    <property type="entry name" value="cNMP-bd_dom_sf"/>
</dbReference>
<comment type="caution">
    <text evidence="1">The sequence shown here is derived from an EMBL/GenBank/DDBJ whole genome shotgun (WGS) entry which is preliminary data.</text>
</comment>
<name>A0A369Q0X8_9SPHI</name>
<dbReference type="SUPFAM" id="SSF51206">
    <property type="entry name" value="cAMP-binding domain-like"/>
    <property type="match status" value="1"/>
</dbReference>
<dbReference type="EMBL" id="QPKV01000002">
    <property type="protein sequence ID" value="RDC58140.1"/>
    <property type="molecule type" value="Genomic_DNA"/>
</dbReference>
<gene>
    <name evidence="1" type="ORF">DU508_04125</name>
</gene>
<evidence type="ECO:0000313" key="1">
    <source>
        <dbReference type="EMBL" id="RDC58140.1"/>
    </source>
</evidence>
<reference evidence="1 2" key="1">
    <citation type="submission" date="2018-07" db="EMBL/GenBank/DDBJ databases">
        <title>Pedobacter sp. nov., isolated from soil.</title>
        <authorList>
            <person name="Zhou L.Y."/>
            <person name="Du Z.J."/>
        </authorList>
    </citation>
    <scope>NUCLEOTIDE SEQUENCE [LARGE SCALE GENOMIC DNA]</scope>
    <source>
        <strain evidence="1 2">JDX94</strain>
    </source>
</reference>
<proteinExistence type="predicted"/>
<dbReference type="RefSeq" id="WP_115401550.1">
    <property type="nucleotide sequence ID" value="NZ_QPKV01000002.1"/>
</dbReference>
<dbReference type="InterPro" id="IPR014710">
    <property type="entry name" value="RmlC-like_jellyroll"/>
</dbReference>
<dbReference type="OrthoDB" id="752588at2"/>
<keyword evidence="2" id="KW-1185">Reference proteome</keyword>
<sequence length="208" mass="24591">MNPERLYTEDKWLAYNGFSPLITVFRSFHELTPEIEQIINTQTFPVLFRKNKFISSPLHRNKFIFLLLKGVARGYMKDGNKEITTWIAKEHELVGNIRNLWDEDQPTEDYVQALEDVVAIAVPHSMSRHLYNNFSIANYVGRKMTELHYLHACERAYISRLQSAESRYLRFTRSYPELVNRVPLKYIASFLCMRLETLSRIRSKLIVK</sequence>
<accession>A0A369Q0X8</accession>
<dbReference type="Proteomes" id="UP000253961">
    <property type="component" value="Unassembled WGS sequence"/>
</dbReference>
<organism evidence="1 2">
    <name type="scientific">Pedobacter chinensis</name>
    <dbReference type="NCBI Taxonomy" id="2282421"/>
    <lineage>
        <taxon>Bacteria</taxon>
        <taxon>Pseudomonadati</taxon>
        <taxon>Bacteroidota</taxon>
        <taxon>Sphingobacteriia</taxon>
        <taxon>Sphingobacteriales</taxon>
        <taxon>Sphingobacteriaceae</taxon>
        <taxon>Pedobacter</taxon>
    </lineage>
</organism>